<comment type="caution">
    <text evidence="3">The sequence shown here is derived from an EMBL/GenBank/DDBJ whole genome shotgun (WGS) entry which is preliminary data.</text>
</comment>
<dbReference type="Proteomes" id="UP001139450">
    <property type="component" value="Unassembled WGS sequence"/>
</dbReference>
<protein>
    <submittedName>
        <fullName evidence="3">TonB-dependent receptor family protein</fullName>
    </submittedName>
</protein>
<dbReference type="InterPro" id="IPR041700">
    <property type="entry name" value="OMP_b-brl_3"/>
</dbReference>
<feature type="chain" id="PRO_5040830415" evidence="1">
    <location>
        <begin position="24"/>
        <end position="944"/>
    </location>
</feature>
<proteinExistence type="predicted"/>
<keyword evidence="1" id="KW-0732">Signal</keyword>
<feature type="domain" description="Outer membrane protein beta-barrel" evidence="2">
    <location>
        <begin position="501"/>
        <end position="924"/>
    </location>
</feature>
<keyword evidence="4" id="KW-1185">Reference proteome</keyword>
<gene>
    <name evidence="3" type="ORF">MUY27_00770</name>
</gene>
<dbReference type="Gene3D" id="2.170.130.10">
    <property type="entry name" value="TonB-dependent receptor, plug domain"/>
    <property type="match status" value="1"/>
</dbReference>
<keyword evidence="3" id="KW-0675">Receptor</keyword>
<dbReference type="Pfam" id="PF13620">
    <property type="entry name" value="CarboxypepD_reg"/>
    <property type="match status" value="1"/>
</dbReference>
<organism evidence="3 4">
    <name type="scientific">Mucilaginibacter straminoryzae</name>
    <dbReference type="NCBI Taxonomy" id="2932774"/>
    <lineage>
        <taxon>Bacteria</taxon>
        <taxon>Pseudomonadati</taxon>
        <taxon>Bacteroidota</taxon>
        <taxon>Sphingobacteriia</taxon>
        <taxon>Sphingobacteriales</taxon>
        <taxon>Sphingobacteriaceae</taxon>
        <taxon>Mucilaginibacter</taxon>
    </lineage>
</organism>
<dbReference type="SUPFAM" id="SSF49464">
    <property type="entry name" value="Carboxypeptidase regulatory domain-like"/>
    <property type="match status" value="1"/>
</dbReference>
<evidence type="ECO:0000256" key="1">
    <source>
        <dbReference type="SAM" id="SignalP"/>
    </source>
</evidence>
<feature type="signal peptide" evidence="1">
    <location>
        <begin position="1"/>
        <end position="23"/>
    </location>
</feature>
<sequence length="944" mass="104449">MTKHLLLITFLLLSLLRPQQLFAQKFNGTVHAELIDQKKQPVEYATVSVVNAADSIVVKSGITGKRGDIEFTGLPIGKYRLVASQLGLKTLSHPFELTADHKAFNTGTLMMEPEVRSLKQVDVTAQKAPVTVKKDTVEFNAASFKTQPNDNVEQLLKKLPGVDVDKDGKITAQGQQVTKVLVDGKEFFGNDPKAATKNLPADAIAKVQVIDDKTERAKNTGIDDGQREKVMNLTLKEDKKSGWFGNASAAGGNSDRYLGQFNLNHFDRKKQFSALFLSNNVNESGFTMEDLQNFTGGDIFSAFGSSTGGISINVSANGRANINGAFSGVNGGLITNHTGGLNYSDSWGKKDQFKFNANMVSILSSNNLVETDNIQDPALSQFVNQSKTGTNKYNSYRLNMNMEYKMDSLTTFRLKPSLSTSYQNNNNISGYATTGTDNALRNQGSQALLQTLHKPNVGGQFTVNRKFANGKGSINFFTQDNFAVYRNKYTNQSRLRLYPTNGTPTDSLSNLQTGQDNNGVTSNSTLSWITRLSKRRKLNMTFSQNFRYQNDNANQSTLDYNNVTGKYEILAPNYSGEFDNTNWRYSSSVGLNKTADKYTANLNAELADVGLKGTFNGVNQSSVSRDSWAFVPNASFSYRPKNGLNVYLSARSDVNMPSINDLQPVLNTSNTTYKRIGNPDLTMSRNVDFSININSFDFKSNSYFGLYGGYTRTWNGFSTESYVDNAGITTSRPINTDGNFNSYLGLNIGKPTKIKGLRFNLGFNGSINKNVNYINRNKNEVTRITPSVNAGGSYDLDKFSIGLRGYISYNNAKNSFQHVADQQYYSYNNNFNVSVRPFKNWRLYGDLTQSLYRGKPASSNQSIYLLNAGLERYFLKSQNLTLALTGFDILNQNAGLQRNISNTGQITNSLTNTIGQYFYMKLTYKISKVGAPKNGAGNGIVIVR</sequence>
<dbReference type="InterPro" id="IPR008969">
    <property type="entry name" value="CarboxyPept-like_regulatory"/>
</dbReference>
<dbReference type="InterPro" id="IPR037066">
    <property type="entry name" value="Plug_dom_sf"/>
</dbReference>
<evidence type="ECO:0000313" key="4">
    <source>
        <dbReference type="Proteomes" id="UP001139450"/>
    </source>
</evidence>
<evidence type="ECO:0000313" key="3">
    <source>
        <dbReference type="EMBL" id="MCJ8208218.1"/>
    </source>
</evidence>
<dbReference type="SUPFAM" id="SSF56935">
    <property type="entry name" value="Porins"/>
    <property type="match status" value="1"/>
</dbReference>
<dbReference type="EMBL" id="JALJEJ010000001">
    <property type="protein sequence ID" value="MCJ8208218.1"/>
    <property type="molecule type" value="Genomic_DNA"/>
</dbReference>
<dbReference type="AlphaFoldDB" id="A0A9X2BBG5"/>
<dbReference type="RefSeq" id="WP_245128053.1">
    <property type="nucleotide sequence ID" value="NZ_JALJEJ010000001.1"/>
</dbReference>
<reference evidence="3" key="1">
    <citation type="submission" date="2022-04" db="EMBL/GenBank/DDBJ databases">
        <title>Mucilaginibacter sp. RS28 isolated from freshwater.</title>
        <authorList>
            <person name="Ko S.-R."/>
        </authorList>
    </citation>
    <scope>NUCLEOTIDE SEQUENCE</scope>
    <source>
        <strain evidence="3">RS28</strain>
    </source>
</reference>
<accession>A0A9X2BBG5</accession>
<name>A0A9X2BBG5_9SPHI</name>
<dbReference type="Pfam" id="PF14905">
    <property type="entry name" value="OMP_b-brl_3"/>
    <property type="match status" value="1"/>
</dbReference>
<evidence type="ECO:0000259" key="2">
    <source>
        <dbReference type="Pfam" id="PF14905"/>
    </source>
</evidence>